<dbReference type="AlphaFoldDB" id="A0A923I765"/>
<feature type="binding site" evidence="1">
    <location>
        <position position="140"/>
    </location>
    <ligand>
        <name>Mn(2+)</name>
        <dbReference type="ChEBI" id="CHEBI:29035"/>
        <label>2</label>
    </ligand>
</feature>
<evidence type="ECO:0000313" key="3">
    <source>
        <dbReference type="EMBL" id="MBC5580394.1"/>
    </source>
</evidence>
<dbReference type="InterPro" id="IPR002933">
    <property type="entry name" value="Peptidase_M20"/>
</dbReference>
<feature type="domain" description="Peptidase M20 dimerisation" evidence="2">
    <location>
        <begin position="193"/>
        <end position="284"/>
    </location>
</feature>
<accession>A0A923I765</accession>
<dbReference type="RefSeq" id="WP_186886751.1">
    <property type="nucleotide sequence ID" value="NZ_JACONZ010000001.1"/>
</dbReference>
<feature type="binding site" evidence="1">
    <location>
        <position position="106"/>
    </location>
    <ligand>
        <name>Mn(2+)</name>
        <dbReference type="ChEBI" id="CHEBI:29035"/>
        <label>2</label>
    </ligand>
</feature>
<comment type="caution">
    <text evidence="3">The sequence shown here is derived from an EMBL/GenBank/DDBJ whole genome shotgun (WGS) entry which is preliminary data.</text>
</comment>
<gene>
    <name evidence="3" type="ORF">H8S23_02635</name>
</gene>
<dbReference type="PANTHER" id="PTHR11014">
    <property type="entry name" value="PEPTIDASE M20 FAMILY MEMBER"/>
    <property type="match status" value="1"/>
</dbReference>
<dbReference type="Proteomes" id="UP000659630">
    <property type="component" value="Unassembled WGS sequence"/>
</dbReference>
<evidence type="ECO:0000259" key="2">
    <source>
        <dbReference type="Pfam" id="PF07687"/>
    </source>
</evidence>
<dbReference type="PIRSF" id="PIRSF005962">
    <property type="entry name" value="Pept_M20D_amidohydro"/>
    <property type="match status" value="1"/>
</dbReference>
<name>A0A923I765_9FIRM</name>
<dbReference type="Pfam" id="PF07687">
    <property type="entry name" value="M20_dimer"/>
    <property type="match status" value="1"/>
</dbReference>
<keyword evidence="1" id="KW-0464">Manganese</keyword>
<sequence>MEKSRLEALAQRHLEETLEARRYIHRHPELSWKEFGTQAYVLEALQRHGIECRGDFEGTTVVGMIRGGHPGETVALRADMDALPVDEASGCAYPSENGGVMHACGHDMHTASLLGAAFILQDLREELHGDVKLIFQPAEEAGATQCGAEVLVQKGILEDPHVDAIFSAHVFPTVPLGKVGVCEREMMAGVDIFKLKIHGTGGHLSTPHRARSALYPALQFMNEISVLRTQAVDPFDTAIIDTGYFHCGTAENIIPAEAEIVGNVRAYNDDLRVELKRRMENIARGLELAFDVKCDYEHRFGYDSLINDPAMAKLYREACEEVFGAENIVTPQPAMGSEDFAFYLKKVKGAFVWLGVGDDGSGGKGLHSDVFFPSEKALPLAMQMLANVAVRYLNQQ</sequence>
<dbReference type="GO" id="GO:0016787">
    <property type="term" value="F:hydrolase activity"/>
    <property type="evidence" value="ECO:0007669"/>
    <property type="project" value="InterPro"/>
</dbReference>
<dbReference type="InterPro" id="IPR011650">
    <property type="entry name" value="Peptidase_M20_dimer"/>
</dbReference>
<keyword evidence="4" id="KW-1185">Reference proteome</keyword>
<dbReference type="InterPro" id="IPR036264">
    <property type="entry name" value="Bact_exopeptidase_dim_dom"/>
</dbReference>
<feature type="binding site" evidence="1">
    <location>
        <position position="104"/>
    </location>
    <ligand>
        <name>Mn(2+)</name>
        <dbReference type="ChEBI" id="CHEBI:29035"/>
        <label>2</label>
    </ligand>
</feature>
<dbReference type="PANTHER" id="PTHR11014:SF63">
    <property type="entry name" value="METALLOPEPTIDASE, PUTATIVE (AFU_ORTHOLOGUE AFUA_6G09600)-RELATED"/>
    <property type="match status" value="1"/>
</dbReference>
<comment type="cofactor">
    <cofactor evidence="1">
        <name>Mn(2+)</name>
        <dbReference type="ChEBI" id="CHEBI:29035"/>
    </cofactor>
    <text evidence="1">The Mn(2+) ion enhances activity.</text>
</comment>
<evidence type="ECO:0000313" key="4">
    <source>
        <dbReference type="Proteomes" id="UP000659630"/>
    </source>
</evidence>
<evidence type="ECO:0000256" key="1">
    <source>
        <dbReference type="PIRSR" id="PIRSR005962-1"/>
    </source>
</evidence>
<dbReference type="GO" id="GO:0046872">
    <property type="term" value="F:metal ion binding"/>
    <property type="evidence" value="ECO:0007669"/>
    <property type="project" value="UniProtKB-KW"/>
</dbReference>
<dbReference type="Gene3D" id="3.30.70.360">
    <property type="match status" value="1"/>
</dbReference>
<dbReference type="InterPro" id="IPR017439">
    <property type="entry name" value="Amidohydrolase"/>
</dbReference>
<dbReference type="SUPFAM" id="SSF55031">
    <property type="entry name" value="Bacterial exopeptidase dimerisation domain"/>
    <property type="match status" value="1"/>
</dbReference>
<dbReference type="EMBL" id="JACONZ010000001">
    <property type="protein sequence ID" value="MBC5580394.1"/>
    <property type="molecule type" value="Genomic_DNA"/>
</dbReference>
<protein>
    <submittedName>
        <fullName evidence="3">Amidohydrolase</fullName>
    </submittedName>
</protein>
<dbReference type="NCBIfam" id="TIGR01891">
    <property type="entry name" value="amidohydrolases"/>
    <property type="match status" value="1"/>
</dbReference>
<feature type="binding site" evidence="1">
    <location>
        <position position="169"/>
    </location>
    <ligand>
        <name>Mn(2+)</name>
        <dbReference type="ChEBI" id="CHEBI:29035"/>
        <label>2</label>
    </ligand>
</feature>
<keyword evidence="1" id="KW-0479">Metal-binding</keyword>
<dbReference type="Gene3D" id="3.40.630.10">
    <property type="entry name" value="Zn peptidases"/>
    <property type="match status" value="1"/>
</dbReference>
<feature type="binding site" evidence="1">
    <location>
        <position position="367"/>
    </location>
    <ligand>
        <name>Mn(2+)</name>
        <dbReference type="ChEBI" id="CHEBI:29035"/>
        <label>2</label>
    </ligand>
</feature>
<dbReference type="Pfam" id="PF01546">
    <property type="entry name" value="Peptidase_M20"/>
    <property type="match status" value="1"/>
</dbReference>
<dbReference type="CDD" id="cd03886">
    <property type="entry name" value="M20_Acy1"/>
    <property type="match status" value="1"/>
</dbReference>
<proteinExistence type="predicted"/>
<organism evidence="3 4">
    <name type="scientific">Anaerofilum hominis</name>
    <dbReference type="NCBI Taxonomy" id="2763016"/>
    <lineage>
        <taxon>Bacteria</taxon>
        <taxon>Bacillati</taxon>
        <taxon>Bacillota</taxon>
        <taxon>Clostridia</taxon>
        <taxon>Eubacteriales</taxon>
        <taxon>Oscillospiraceae</taxon>
        <taxon>Anaerofilum</taxon>
    </lineage>
</organism>
<reference evidence="3" key="1">
    <citation type="submission" date="2020-08" db="EMBL/GenBank/DDBJ databases">
        <title>Genome public.</title>
        <authorList>
            <person name="Liu C."/>
            <person name="Sun Q."/>
        </authorList>
    </citation>
    <scope>NUCLEOTIDE SEQUENCE</scope>
    <source>
        <strain evidence="3">BX8</strain>
    </source>
</reference>
<dbReference type="SUPFAM" id="SSF53187">
    <property type="entry name" value="Zn-dependent exopeptidases"/>
    <property type="match status" value="1"/>
</dbReference>